<accession>A0AAX3EQM4</accession>
<organism evidence="1 2">
    <name type="scientific">Paenarthrobacter ureafaciens</name>
    <dbReference type="NCBI Taxonomy" id="37931"/>
    <lineage>
        <taxon>Bacteria</taxon>
        <taxon>Bacillati</taxon>
        <taxon>Actinomycetota</taxon>
        <taxon>Actinomycetes</taxon>
        <taxon>Micrococcales</taxon>
        <taxon>Micrococcaceae</taxon>
        <taxon>Paenarthrobacter</taxon>
    </lineage>
</organism>
<dbReference type="AlphaFoldDB" id="A0AAX3EQM4"/>
<dbReference type="InterPro" id="IPR024747">
    <property type="entry name" value="Pyridox_Oxase-rel"/>
</dbReference>
<dbReference type="GeneID" id="79885042"/>
<proteinExistence type="predicted"/>
<sequence>MNEKNLVPDPEILEPDDCWRLLTETNVGRLSVIANGHPDIFPVSFVVDGRSVVFRTGMGTKQQAIEADSVVALEADAVSAEFGLAWSVVIKGQATQAGPSSPGLTEARRGMFPWQGVGKELLYVIVPDSITGRRFDLSATNSFDTPLNEATRAGLE</sequence>
<evidence type="ECO:0000313" key="2">
    <source>
        <dbReference type="Proteomes" id="UP001163293"/>
    </source>
</evidence>
<dbReference type="SUPFAM" id="SSF50475">
    <property type="entry name" value="FMN-binding split barrel"/>
    <property type="match status" value="1"/>
</dbReference>
<gene>
    <name evidence="1" type="ORF">NL394_09525</name>
</gene>
<evidence type="ECO:0000313" key="1">
    <source>
        <dbReference type="EMBL" id="UYV99412.1"/>
    </source>
</evidence>
<dbReference type="Proteomes" id="UP001163293">
    <property type="component" value="Chromosome"/>
</dbReference>
<dbReference type="InterPro" id="IPR012349">
    <property type="entry name" value="Split_barrel_FMN-bd"/>
</dbReference>
<reference evidence="1" key="1">
    <citation type="submission" date="2022-07" db="EMBL/GenBank/DDBJ databases">
        <authorList>
            <person name="Wu T."/>
        </authorList>
    </citation>
    <scope>NUCLEOTIDE SEQUENCE</scope>
    <source>
        <strain evidence="1">SD-1</strain>
    </source>
</reference>
<dbReference type="RefSeq" id="WP_021472120.1">
    <property type="nucleotide sequence ID" value="NZ_BDMH01000039.1"/>
</dbReference>
<dbReference type="Gene3D" id="2.30.110.10">
    <property type="entry name" value="Electron Transport, Fmn-binding Protein, Chain A"/>
    <property type="match status" value="1"/>
</dbReference>
<dbReference type="EMBL" id="CP101185">
    <property type="protein sequence ID" value="UYV99412.1"/>
    <property type="molecule type" value="Genomic_DNA"/>
</dbReference>
<dbReference type="Pfam" id="PF12900">
    <property type="entry name" value="Pyridox_ox_2"/>
    <property type="match status" value="1"/>
</dbReference>
<protein>
    <submittedName>
        <fullName evidence="1">Pyridoxamine 5'-phosphate oxidase family protein</fullName>
    </submittedName>
</protein>
<keyword evidence="2" id="KW-1185">Reference proteome</keyword>
<name>A0AAX3EQM4_PAEUR</name>